<dbReference type="Proteomes" id="UP000383932">
    <property type="component" value="Unassembled WGS sequence"/>
</dbReference>
<protein>
    <submittedName>
        <fullName evidence="2">Uncharacterized protein</fullName>
    </submittedName>
</protein>
<comment type="caution">
    <text evidence="2">The sequence shown here is derived from an EMBL/GenBank/DDBJ whole genome shotgun (WGS) entry which is preliminary data.</text>
</comment>
<dbReference type="EMBL" id="SSOP01000018">
    <property type="protein sequence ID" value="KAB5594590.1"/>
    <property type="molecule type" value="Genomic_DNA"/>
</dbReference>
<evidence type="ECO:0000313" key="3">
    <source>
        <dbReference type="Proteomes" id="UP000383932"/>
    </source>
</evidence>
<feature type="region of interest" description="Disordered" evidence="1">
    <location>
        <begin position="368"/>
        <end position="544"/>
    </location>
</feature>
<evidence type="ECO:0000313" key="2">
    <source>
        <dbReference type="EMBL" id="KAB5594590.1"/>
    </source>
</evidence>
<reference evidence="2 3" key="1">
    <citation type="journal article" date="2019" name="Fungal Biol. Biotechnol.">
        <title>Draft genome sequence of fastidious pathogen Ceratobasidium theobromae, which causes vascular-streak dieback in Theobroma cacao.</title>
        <authorList>
            <person name="Ali S.S."/>
            <person name="Asman A."/>
            <person name="Shao J."/>
            <person name="Firmansyah A.P."/>
            <person name="Susilo A.W."/>
            <person name="Rosmana A."/>
            <person name="McMahon P."/>
            <person name="Junaid M."/>
            <person name="Guest D."/>
            <person name="Kheng T.Y."/>
            <person name="Meinhardt L.W."/>
            <person name="Bailey B.A."/>
        </authorList>
    </citation>
    <scope>NUCLEOTIDE SEQUENCE [LARGE SCALE GENOMIC DNA]</scope>
    <source>
        <strain evidence="2 3">CT2</strain>
    </source>
</reference>
<feature type="region of interest" description="Disordered" evidence="1">
    <location>
        <begin position="154"/>
        <end position="183"/>
    </location>
</feature>
<feature type="compositionally biased region" description="Polar residues" evidence="1">
    <location>
        <begin position="305"/>
        <end position="325"/>
    </location>
</feature>
<feature type="region of interest" description="Disordered" evidence="1">
    <location>
        <begin position="252"/>
        <end position="351"/>
    </location>
</feature>
<feature type="compositionally biased region" description="Polar residues" evidence="1">
    <location>
        <begin position="278"/>
        <end position="291"/>
    </location>
</feature>
<evidence type="ECO:0000256" key="1">
    <source>
        <dbReference type="SAM" id="MobiDB-lite"/>
    </source>
</evidence>
<feature type="compositionally biased region" description="Polar residues" evidence="1">
    <location>
        <begin position="598"/>
        <end position="616"/>
    </location>
</feature>
<feature type="region of interest" description="Disordered" evidence="1">
    <location>
        <begin position="596"/>
        <end position="616"/>
    </location>
</feature>
<feature type="compositionally biased region" description="Pro residues" evidence="1">
    <location>
        <begin position="163"/>
        <end position="183"/>
    </location>
</feature>
<dbReference type="OrthoDB" id="2563191at2759"/>
<proteinExistence type="predicted"/>
<name>A0A5N5QS65_9AGAM</name>
<accession>A0A5N5QS65</accession>
<gene>
    <name evidence="2" type="ORF">CTheo_1912</name>
</gene>
<organism evidence="2 3">
    <name type="scientific">Ceratobasidium theobromae</name>
    <dbReference type="NCBI Taxonomy" id="1582974"/>
    <lineage>
        <taxon>Eukaryota</taxon>
        <taxon>Fungi</taxon>
        <taxon>Dikarya</taxon>
        <taxon>Basidiomycota</taxon>
        <taxon>Agaricomycotina</taxon>
        <taxon>Agaricomycetes</taxon>
        <taxon>Cantharellales</taxon>
        <taxon>Ceratobasidiaceae</taxon>
        <taxon>Ceratobasidium</taxon>
    </lineage>
</organism>
<keyword evidence="3" id="KW-1185">Reference proteome</keyword>
<feature type="compositionally biased region" description="Acidic residues" evidence="1">
    <location>
        <begin position="691"/>
        <end position="704"/>
    </location>
</feature>
<dbReference type="AlphaFoldDB" id="A0A5N5QS65"/>
<feature type="region of interest" description="Disordered" evidence="1">
    <location>
        <begin position="688"/>
        <end position="739"/>
    </location>
</feature>
<feature type="compositionally biased region" description="Basic and acidic residues" evidence="1">
    <location>
        <begin position="368"/>
        <end position="381"/>
    </location>
</feature>
<sequence>MNLQQYACRCLNIIISSTSQSPASGPAPATPVHFERIHVGETGIKVSHGQLTLRRRTGAAAEIQWNTVTCLLCRTIVYRVASEVPPDFELRDGVVIPPGEELEGEVLRGRDGFIEVNIGLEGCLDAKGIAVAQVDSERYSDTFGLLLPCPPKSVTLPSTPQRPSSPQPSATPPSLLPTLPPLFHPPPYSPSHPVFVRLSRTASVTSAQYRSQAERAIEAFIDAQVAQVLDKERHLRGQVEVIWSRWRDNWKQETDSGSPPDVHSSHGGLAPVREFSPTAVSESGPATQGSAGSELRAIPTRRASIPSTHTTGPSMLSQSLRQSNFIPPPQSTTSTPSPQLPTPINSIKNPLDDSFAVSASLRIRASDALRARESAKDSDERRRKRMSSRTNAPPVVPEEQSPDNNHVTPAMSRNGVAEGKRKVTFQADVKEEDGGSQLVPRRGDEGVSGGDDGGEEGLETPVLFDLDEDEEPDQPGAEADVNASEEPPTPRAIAHLRAKAKANKDQPKIGHKTAVPTLLTVDLGPSPSPVTVKPKLSPKSPVSVTKLEIPNKRAARPGEEKLLELVAANYPSHRAAWRPNGKAWDFFDARRKFADSPDTASMTSSEDSNGAKWNNPSQFATSLPVVIAAGPLALSDEREPKTSLHNEPGVLVPPLRLHQTPLQTRERTYALRDLARSVDPGPVLELQAAEDAAEETDEDEDGDVVGEISSAERVRRRTMRIVQRQSGIPDAGMWRSVAS</sequence>